<gene>
    <name evidence="2" type="ORF">CAP_3000</name>
</gene>
<keyword evidence="3" id="KW-1185">Reference proteome</keyword>
<dbReference type="PANTHER" id="PTHR32329:SF2">
    <property type="entry name" value="BIFUNCTIONAL PROTEIN [INCLUDES 2-HYDROXYACYL-COA DEHYDRATASE (N-TER) AND ITS ACTIVATOR DOMAIN (C_TERM)"/>
    <property type="match status" value="1"/>
</dbReference>
<organism evidence="2 3">
    <name type="scientific">Chondromyces apiculatus DSM 436</name>
    <dbReference type="NCBI Taxonomy" id="1192034"/>
    <lineage>
        <taxon>Bacteria</taxon>
        <taxon>Pseudomonadati</taxon>
        <taxon>Myxococcota</taxon>
        <taxon>Polyangia</taxon>
        <taxon>Polyangiales</taxon>
        <taxon>Polyangiaceae</taxon>
        <taxon>Chondromyces</taxon>
    </lineage>
</organism>
<dbReference type="InterPro" id="IPR051805">
    <property type="entry name" value="Dehydratase_Activator_Redct"/>
</dbReference>
<reference evidence="2 3" key="1">
    <citation type="submission" date="2013-05" db="EMBL/GenBank/DDBJ databases">
        <title>Genome assembly of Chondromyces apiculatus DSM 436.</title>
        <authorList>
            <person name="Sharma G."/>
            <person name="Khatri I."/>
            <person name="Kaur C."/>
            <person name="Mayilraj S."/>
            <person name="Subramanian S."/>
        </authorList>
    </citation>
    <scope>NUCLEOTIDE SEQUENCE [LARGE SCALE GENOMIC DNA]</scope>
    <source>
        <strain evidence="2 3">DSM 436</strain>
    </source>
</reference>
<comment type="caution">
    <text evidence="2">The sequence shown here is derived from an EMBL/GenBank/DDBJ whole genome shotgun (WGS) entry which is preliminary data.</text>
</comment>
<protein>
    <recommendedName>
        <fullName evidence="4">Activator of (R)-2-hydroxyglutaryl-CoA dehydratase</fullName>
    </recommendedName>
</protein>
<evidence type="ECO:0000313" key="2">
    <source>
        <dbReference type="EMBL" id="EYF05710.1"/>
    </source>
</evidence>
<evidence type="ECO:0000256" key="1">
    <source>
        <dbReference type="SAM" id="MobiDB-lite"/>
    </source>
</evidence>
<dbReference type="PANTHER" id="PTHR32329">
    <property type="entry name" value="BIFUNCTIONAL PROTEIN [INCLUDES 2-HYDROXYACYL-COA DEHYDRATASE (N-TER) AND ITS ACTIVATOR DOMAIN (C_TERM)-RELATED"/>
    <property type="match status" value="1"/>
</dbReference>
<feature type="compositionally biased region" description="Low complexity" evidence="1">
    <location>
        <begin position="19"/>
        <end position="32"/>
    </location>
</feature>
<proteinExistence type="predicted"/>
<accession>A0A017TA58</accession>
<dbReference type="EMBL" id="ASRX01000021">
    <property type="protein sequence ID" value="EYF05710.1"/>
    <property type="molecule type" value="Genomic_DNA"/>
</dbReference>
<name>A0A017TA58_9BACT</name>
<feature type="region of interest" description="Disordered" evidence="1">
    <location>
        <begin position="1"/>
        <end position="32"/>
    </location>
</feature>
<dbReference type="AlphaFoldDB" id="A0A017TA58"/>
<evidence type="ECO:0000313" key="3">
    <source>
        <dbReference type="Proteomes" id="UP000019678"/>
    </source>
</evidence>
<sequence length="653" mass="72439">MTMDQTTETQKTRLPLYSDAANGNGQGQSAADGDIDIEAELRAFEEAERERLGIKTARRQWADSMLTSEMKREERDKVTLLINGLTDAQMFLVEGALRGVGYNVKYFGMVDNAGLQVGKEFGNRGQCNPTYFTVGGLVKHLIDLRDKDGMSTEDIIKNYVYLTAGACGPCRFGMYVTEYRKALRDAGFDGFRIFFFQQQGGLSQGTGEETGIDMNPEFFIAIVKALVCGDVVNALAYRIRPYEVTPGATDEAKEEVKRILYEALQTKKNIFKALYKARKVFEGVEVDKLRPRAKTSIIGEFWAMTTEGDGNYQLQKFLQTEGGECDIQLTTAWLLYNIWEVARDTRERKHLRGQDGGAYGLHGMEGMDVAKRLATMRLAEQGLRLGFQAFAQPIGLFDYHLPDMDLVAKVAEEYYSNDLRGGEGHMEVGKLIVNSVHAKAHITVSVKPFGCMPSSGVSDGVQSLVTARFPGTIFCAVETSGDGATNFYSRVQMYMFKARILAEEELKRAYVDAGVTEEEVRAFLAKNPKYGNPLHLAPHKVAGSAANLVYEVAPLIKKTLAERTADRARSAAGAVKALVESTPAKVAAAREVFSRPETMEQLREDVSLVSDLVRGKMKDRFGPLVEKLAVKAYFENNRETRTVTREAEPIAAE</sequence>
<dbReference type="eggNOG" id="COG3581">
    <property type="taxonomic scope" value="Bacteria"/>
</dbReference>
<dbReference type="Proteomes" id="UP000019678">
    <property type="component" value="Unassembled WGS sequence"/>
</dbReference>
<dbReference type="STRING" id="1192034.CAP_3000"/>
<evidence type="ECO:0008006" key="4">
    <source>
        <dbReference type="Google" id="ProtNLM"/>
    </source>
</evidence>